<evidence type="ECO:0000256" key="3">
    <source>
        <dbReference type="ARBA" id="ARBA00013831"/>
    </source>
</evidence>
<dbReference type="EMBL" id="DROM01000236">
    <property type="protein sequence ID" value="HHH13347.1"/>
    <property type="molecule type" value="Genomic_DNA"/>
</dbReference>
<comment type="similarity">
    <text evidence="2">Belongs to the thioredoxin family. DsbA subfamily.</text>
</comment>
<keyword evidence="6" id="KW-1015">Disulfide bond</keyword>
<dbReference type="PANTHER" id="PTHR35891">
    <property type="entry name" value="THIOL:DISULFIDE INTERCHANGE PROTEIN DSBA"/>
    <property type="match status" value="1"/>
</dbReference>
<evidence type="ECO:0000313" key="10">
    <source>
        <dbReference type="EMBL" id="HHH13347.1"/>
    </source>
</evidence>
<dbReference type="InterPro" id="IPR036249">
    <property type="entry name" value="Thioredoxin-like_sf"/>
</dbReference>
<dbReference type="GO" id="GO:0015036">
    <property type="term" value="F:disulfide oxidoreductase activity"/>
    <property type="evidence" value="ECO:0007669"/>
    <property type="project" value="UniProtKB-ARBA"/>
</dbReference>
<evidence type="ECO:0000256" key="5">
    <source>
        <dbReference type="ARBA" id="ARBA00022764"/>
    </source>
</evidence>
<dbReference type="CDD" id="cd03019">
    <property type="entry name" value="DsbA_DsbA"/>
    <property type="match status" value="1"/>
</dbReference>
<comment type="subcellular location">
    <subcellularLocation>
        <location evidence="1">Periplasm</location>
    </subcellularLocation>
</comment>
<accession>A0A7C5N9X0</accession>
<evidence type="ECO:0000256" key="6">
    <source>
        <dbReference type="ARBA" id="ARBA00023157"/>
    </source>
</evidence>
<proteinExistence type="inferred from homology"/>
<evidence type="ECO:0000256" key="4">
    <source>
        <dbReference type="ARBA" id="ARBA00022729"/>
    </source>
</evidence>
<feature type="domain" description="Thioredoxin" evidence="9">
    <location>
        <begin position="39"/>
        <end position="180"/>
    </location>
</feature>
<comment type="caution">
    <text evidence="10">The sequence shown here is derived from an EMBL/GenBank/DDBJ whole genome shotgun (WGS) entry which is preliminary data.</text>
</comment>
<sequence length="234" mass="26296">MFFIHRSGNRTALPRVPGGSPNKNKGAEPSMKKNLLLLALLLHAGLALAVEPKEGVDYDLIKPTPPVGSGDQVEVIEFFMYTCPHCKNLDPALQEWRARLPENVKFEHMPAMFGGIANLHARAYFALQAIGEAERLHEAFFHEIHDKRNRLRNREALEKFLADNGVDLAKFRQAFDSFAVQTKANRAAALMRRYGIRAVPTLVVDGRYRVKNTPQVLEVTDALIQRTLSERGAK</sequence>
<reference evidence="10" key="1">
    <citation type="journal article" date="2020" name="mSystems">
        <title>Genome- and Community-Level Interaction Insights into Carbon Utilization and Element Cycling Functions of Hydrothermarchaeota in Hydrothermal Sediment.</title>
        <authorList>
            <person name="Zhou Z."/>
            <person name="Liu Y."/>
            <person name="Xu W."/>
            <person name="Pan J."/>
            <person name="Luo Z.H."/>
            <person name="Li M."/>
        </authorList>
    </citation>
    <scope>NUCLEOTIDE SEQUENCE [LARGE SCALE GENOMIC DNA]</scope>
    <source>
        <strain evidence="10">HyVt-535</strain>
    </source>
</reference>
<keyword evidence="7" id="KW-0676">Redox-active center</keyword>
<evidence type="ECO:0000256" key="7">
    <source>
        <dbReference type="ARBA" id="ARBA00023284"/>
    </source>
</evidence>
<dbReference type="Pfam" id="PF01323">
    <property type="entry name" value="DSBA"/>
    <property type="match status" value="1"/>
</dbReference>
<dbReference type="PANTHER" id="PTHR35891:SF2">
    <property type="entry name" value="THIOL:DISULFIDE INTERCHANGE PROTEIN DSBA"/>
    <property type="match status" value="1"/>
</dbReference>
<organism evidence="10">
    <name type="scientific">Thiolapillus brandeum</name>
    <dbReference type="NCBI Taxonomy" id="1076588"/>
    <lineage>
        <taxon>Bacteria</taxon>
        <taxon>Pseudomonadati</taxon>
        <taxon>Pseudomonadota</taxon>
        <taxon>Gammaproteobacteria</taxon>
        <taxon>Chromatiales</taxon>
        <taxon>Sedimenticolaceae</taxon>
        <taxon>Thiolapillus</taxon>
    </lineage>
</organism>
<dbReference type="InterPro" id="IPR013766">
    <property type="entry name" value="Thioredoxin_domain"/>
</dbReference>
<keyword evidence="4" id="KW-0732">Signal</keyword>
<dbReference type="InterPro" id="IPR001853">
    <property type="entry name" value="DSBA-like_thioredoxin_dom"/>
</dbReference>
<keyword evidence="5" id="KW-0574">Periplasm</keyword>
<dbReference type="Proteomes" id="UP000886100">
    <property type="component" value="Unassembled WGS sequence"/>
</dbReference>
<name>A0A7C5N9X0_9GAMM</name>
<dbReference type="PROSITE" id="PS00194">
    <property type="entry name" value="THIOREDOXIN_1"/>
    <property type="match status" value="1"/>
</dbReference>
<feature type="region of interest" description="Disordered" evidence="8">
    <location>
        <begin position="1"/>
        <end position="27"/>
    </location>
</feature>
<dbReference type="Gene3D" id="3.40.30.10">
    <property type="entry name" value="Glutaredoxin"/>
    <property type="match status" value="1"/>
</dbReference>
<dbReference type="GO" id="GO:0042597">
    <property type="term" value="C:periplasmic space"/>
    <property type="evidence" value="ECO:0007669"/>
    <property type="project" value="UniProtKB-SubCell"/>
</dbReference>
<dbReference type="InterPro" id="IPR017937">
    <property type="entry name" value="Thioredoxin_CS"/>
</dbReference>
<dbReference type="SUPFAM" id="SSF52833">
    <property type="entry name" value="Thioredoxin-like"/>
    <property type="match status" value="1"/>
</dbReference>
<dbReference type="InterPro" id="IPR050824">
    <property type="entry name" value="Thiol_disulfide_DsbA"/>
</dbReference>
<protein>
    <recommendedName>
        <fullName evidence="3">Thiol:disulfide interchange protein DsbA</fullName>
    </recommendedName>
</protein>
<evidence type="ECO:0000256" key="8">
    <source>
        <dbReference type="SAM" id="MobiDB-lite"/>
    </source>
</evidence>
<dbReference type="InterPro" id="IPR023205">
    <property type="entry name" value="DsbA/DsbL"/>
</dbReference>
<dbReference type="PROSITE" id="PS51352">
    <property type="entry name" value="THIOREDOXIN_2"/>
    <property type="match status" value="1"/>
</dbReference>
<gene>
    <name evidence="10" type="ORF">ENJ98_03850</name>
</gene>
<dbReference type="AlphaFoldDB" id="A0A7C5N9X0"/>
<evidence type="ECO:0000259" key="9">
    <source>
        <dbReference type="PROSITE" id="PS51352"/>
    </source>
</evidence>
<evidence type="ECO:0000256" key="2">
    <source>
        <dbReference type="ARBA" id="ARBA00005791"/>
    </source>
</evidence>
<evidence type="ECO:0000256" key="1">
    <source>
        <dbReference type="ARBA" id="ARBA00004418"/>
    </source>
</evidence>